<dbReference type="EMBL" id="JAULSN010000006">
    <property type="protein sequence ID" value="KAK3369389.1"/>
    <property type="molecule type" value="Genomic_DNA"/>
</dbReference>
<feature type="non-terminal residue" evidence="5">
    <location>
        <position position="2535"/>
    </location>
</feature>
<evidence type="ECO:0000313" key="5">
    <source>
        <dbReference type="EMBL" id="KAK3369389.1"/>
    </source>
</evidence>
<feature type="domain" description="Tc toxin complex TcA C-terminal TcB-binding" evidence="2">
    <location>
        <begin position="2097"/>
        <end position="2388"/>
    </location>
</feature>
<dbReference type="InterPro" id="IPR046839">
    <property type="entry name" value="ABC_toxin_N"/>
</dbReference>
<evidence type="ECO:0000313" key="6">
    <source>
        <dbReference type="Proteomes" id="UP001287356"/>
    </source>
</evidence>
<organism evidence="5 6">
    <name type="scientific">Lasiosphaeria ovina</name>
    <dbReference type="NCBI Taxonomy" id="92902"/>
    <lineage>
        <taxon>Eukaryota</taxon>
        <taxon>Fungi</taxon>
        <taxon>Dikarya</taxon>
        <taxon>Ascomycota</taxon>
        <taxon>Pezizomycotina</taxon>
        <taxon>Sordariomycetes</taxon>
        <taxon>Sordariomycetidae</taxon>
        <taxon>Sordariales</taxon>
        <taxon>Lasiosphaeriaceae</taxon>
        <taxon>Lasiosphaeria</taxon>
    </lineage>
</organism>
<name>A0AAE0N4R2_9PEZI</name>
<feature type="region of interest" description="Disordered" evidence="1">
    <location>
        <begin position="753"/>
        <end position="773"/>
    </location>
</feature>
<dbReference type="InterPro" id="IPR041079">
    <property type="entry name" value="Neuraminidase-like"/>
</dbReference>
<dbReference type="Proteomes" id="UP001287356">
    <property type="component" value="Unassembled WGS sequence"/>
</dbReference>
<dbReference type="Pfam" id="PF18276">
    <property type="entry name" value="TcA_TcB_BD"/>
    <property type="match status" value="1"/>
</dbReference>
<evidence type="ECO:0000259" key="2">
    <source>
        <dbReference type="Pfam" id="PF18276"/>
    </source>
</evidence>
<evidence type="ECO:0000259" key="3">
    <source>
        <dbReference type="Pfam" id="PF18413"/>
    </source>
</evidence>
<accession>A0AAE0N4R2</accession>
<feature type="compositionally biased region" description="Basic and acidic residues" evidence="1">
    <location>
        <begin position="1284"/>
        <end position="1301"/>
    </location>
</feature>
<feature type="region of interest" description="Disordered" evidence="1">
    <location>
        <begin position="1282"/>
        <end position="1303"/>
    </location>
</feature>
<dbReference type="Pfam" id="PF20220">
    <property type="entry name" value="ABC_toxin_N"/>
    <property type="match status" value="1"/>
</dbReference>
<proteinExistence type="predicted"/>
<evidence type="ECO:0000259" key="4">
    <source>
        <dbReference type="Pfam" id="PF20220"/>
    </source>
</evidence>
<gene>
    <name evidence="5" type="ORF">B0T24DRAFT_707927</name>
</gene>
<reference evidence="5" key="1">
    <citation type="journal article" date="2023" name="Mol. Phylogenet. Evol.">
        <title>Genome-scale phylogeny and comparative genomics of the fungal order Sordariales.</title>
        <authorList>
            <person name="Hensen N."/>
            <person name="Bonometti L."/>
            <person name="Westerberg I."/>
            <person name="Brannstrom I.O."/>
            <person name="Guillou S."/>
            <person name="Cros-Aarteil S."/>
            <person name="Calhoun S."/>
            <person name="Haridas S."/>
            <person name="Kuo A."/>
            <person name="Mondo S."/>
            <person name="Pangilinan J."/>
            <person name="Riley R."/>
            <person name="LaButti K."/>
            <person name="Andreopoulos B."/>
            <person name="Lipzen A."/>
            <person name="Chen C."/>
            <person name="Yan M."/>
            <person name="Daum C."/>
            <person name="Ng V."/>
            <person name="Clum A."/>
            <person name="Steindorff A."/>
            <person name="Ohm R.A."/>
            <person name="Martin F."/>
            <person name="Silar P."/>
            <person name="Natvig D.O."/>
            <person name="Lalanne C."/>
            <person name="Gautier V."/>
            <person name="Ament-Velasquez S.L."/>
            <person name="Kruys A."/>
            <person name="Hutchinson M.I."/>
            <person name="Powell A.J."/>
            <person name="Barry K."/>
            <person name="Miller A.N."/>
            <person name="Grigoriev I.V."/>
            <person name="Debuchy R."/>
            <person name="Gladieux P."/>
            <person name="Hiltunen Thoren M."/>
            <person name="Johannesson H."/>
        </authorList>
    </citation>
    <scope>NUCLEOTIDE SEQUENCE</scope>
    <source>
        <strain evidence="5">CBS 958.72</strain>
    </source>
</reference>
<feature type="compositionally biased region" description="Polar residues" evidence="1">
    <location>
        <begin position="753"/>
        <end position="766"/>
    </location>
</feature>
<dbReference type="Pfam" id="PF18413">
    <property type="entry name" value="Neuraminidase"/>
    <property type="match status" value="1"/>
</dbReference>
<feature type="domain" description="ABC toxin N-terminal" evidence="4">
    <location>
        <begin position="1024"/>
        <end position="1146"/>
    </location>
</feature>
<feature type="domain" description="Neuraminidase-like" evidence="3">
    <location>
        <begin position="1176"/>
        <end position="1358"/>
    </location>
</feature>
<reference evidence="5" key="2">
    <citation type="submission" date="2023-06" db="EMBL/GenBank/DDBJ databases">
        <authorList>
            <consortium name="Lawrence Berkeley National Laboratory"/>
            <person name="Haridas S."/>
            <person name="Hensen N."/>
            <person name="Bonometti L."/>
            <person name="Westerberg I."/>
            <person name="Brannstrom I.O."/>
            <person name="Guillou S."/>
            <person name="Cros-Aarteil S."/>
            <person name="Calhoun S."/>
            <person name="Kuo A."/>
            <person name="Mondo S."/>
            <person name="Pangilinan J."/>
            <person name="Riley R."/>
            <person name="Labutti K."/>
            <person name="Andreopoulos B."/>
            <person name="Lipzen A."/>
            <person name="Chen C."/>
            <person name="Yanf M."/>
            <person name="Daum C."/>
            <person name="Ng V."/>
            <person name="Clum A."/>
            <person name="Steindorff A."/>
            <person name="Ohm R."/>
            <person name="Martin F."/>
            <person name="Silar P."/>
            <person name="Natvig D."/>
            <person name="Lalanne C."/>
            <person name="Gautier V."/>
            <person name="Ament-Velasquez S.L."/>
            <person name="Kruys A."/>
            <person name="Hutchinson M.I."/>
            <person name="Powell A.J."/>
            <person name="Barry K."/>
            <person name="Miller A.N."/>
            <person name="Grigoriev I.V."/>
            <person name="Debuchy R."/>
            <person name="Gladieux P."/>
            <person name="Thoren M.H."/>
            <person name="Johannesson H."/>
        </authorList>
    </citation>
    <scope>NUCLEOTIDE SEQUENCE</scope>
    <source>
        <strain evidence="5">CBS 958.72</strain>
    </source>
</reference>
<comment type="caution">
    <text evidence="5">The sequence shown here is derived from an EMBL/GenBank/DDBJ whole genome shotgun (WGS) entry which is preliminary data.</text>
</comment>
<feature type="non-terminal residue" evidence="5">
    <location>
        <position position="1"/>
    </location>
</feature>
<keyword evidence="6" id="KW-1185">Reference proteome</keyword>
<dbReference type="InterPro" id="IPR040840">
    <property type="entry name" value="TcA_TcB_BD"/>
</dbReference>
<sequence length="2535" mass="282543">LFESEPAALVCGFIEAGLIPLAPELGEHVLLVLEHGMQSGLGTGQHSLNALLDDNKIFQSAPANLRPELKELVSTLARLHLLVEDPEQIGVLLSRDYSSAHSISKIPKAEFLQSVEDAGIDVETADAIWTRAMATSVRNQGIWMEILKEKHEVPLTGAFASPSAKQDNVVKLSARSANLSTLFQELDQMADCAECSSITSPAAYFVDLLHQLNTRPVDPSKSSPTLLAELFKRRPDLGDLKLSCANTKVLVPYIDLANEALESVAASGSGMVKDSYNTKSDEEEYDECPDDGHSTMVQNINFDVYRQLVHPLIFPLVTFPYNEAVESVRAYLEGLGSSRNELLAVFRAPYRLVPSTMVSKTAAHAMAQSVLDRAISAEYLGLTGEDYVAITHEAFQSREYLVNVGQVTSATYVQGYQSFIGVTTPGAYWGYQDDASMLSDTDGLTCIRDQFLPRSGLSFEETLALLRTEYLGRRLVISSTSSGKQEFSGLVADMRLRYHPPPGHSSLAIRLGQCDSLQAFLRLWRKLGWSLEDLDAAVVMLAGKKLISVGPVAIDGLAEIKRISSATNLPVQDILPLWGDMNTTSAKSAYARLFLQRRVTREDDVFAADGNGKYLSSGGLKISDHRRTILSTLLIGDAELSAILSGAEWIGDRLTLQSISYVYRISLLSRMLGISPVQYRKVLSLLPPRSDIFRDPRSTRSVLEEFQQLRKVGWTLDTQLFVVGNVMDATGVPAGFTADIAISATLDVVRGNMSTASDNSMPSSSDKPPDAQQYTREDVAKVSAALFGEEIGSEVERFIEGSIADFSYKTDHGPSVVPLASMLTDHRSVQLVSDVLVRLTRASIPIAIYKLQREEVQYFQRLAGFDVGALSFANIKHLHAYADLRDTLPKPIGKNAVFPLMNFYKTLDSWDVPSPGSLVGQIALATRWSEDQIRAVLAAKYPSLDERQLVDIFKHIPALRELRDVMLLLSKQGFQGVSPDLLFSLAHPALPQKPTSYRDVAELRLVLCVGRKDSRQAFAGAENRLRATRRSALVQYLLQQPLIKAHGIYDADALCGYLLIDVQTGPSLRTSRIKQAISTIQVFLQRCILGLEQQFGISNKAISRDDYEYLVRYRLWEANRKAFLYPESWIDPTLRDDKSEQFRALEAAISQGSPTEDSVDQAVRKYIYSMHDVGNLEVQAYLWDRHNDHSGNDKRSRLHLFARTRAAPWQYHYRTLDLVGEKENQAAFWKPWEKMSADVQTHEIAENVFNKTSNAGCYMIPAILGHRMFLFLPHFTHSTPADPMGKELKDQTPRKLADRTVSESAKQKQWQMRMGWTEYRKGKWTPKQVSADVLLINGEVNDYKAPNSESDSLDETVARELAAQFPGIETFKFWVSQRLVETDVAQDSIIINMERFVGPVSPGRPIWNDSYDRFYAYKLGTFEWRGEGLVLLDPGKIENKWKWPATVPTCFMKLGWWVREGGQVPVPKSQLSGMDPLIARLKTPSKGSSYSFTMSFNTIGVGAPSGLVVDVSTDDRTQCVIGYPPADAKHTWSDWEVGSFSNTISPLLVHAAGGGKNSIYTTLSQLPLELRADALGERRRKIPHELANPYSLYTWETAVHAINLLMERFISTHQYELALSVARLLFDPAAVGADSDVTKCWKFIPFQDPAVHTWNPMDQGAGDEARIDLYEYNLHKANVHAAARGRPVAYMKRIVLKYIETLIALGDQLFQQNTLETMPLAIERYTEASHLFGPPPVRLPRMGRKGVLSYNNLATKIDDYSNALVHMELEFPFRANRGGAAAEPVPFIQTNYFCIPANPQLASLRALLDDRLYKCRNSLDIDGHEQSLPLFEPPIDPGALVRASAAGIGPSAVVSDLASPMPKYRFVHLLERALELCRELKDTSERAQAVKEKRDAEALGALSARHNTSIHTLSMSLKQAQRAEELAAIETLEETRRGQKSRLQFWLALTGDKVPSLDSSTSGGGGWREIPQPVVKPTMDELRTSRYERAEMDLALEAMHWSRDRNEKEHEASIADVLPSITLNVQPWGLGVSTEIGPAIYARYVRVGASKSAMEAQSFTDWGQMSGMLARFENQLRERRESANQAGRDIKVTDRMLAAARARIEVFDRDIKVQQQQLDNAAGMEEWLRSKYTSVQLYEWMDKQHGVIFQRGYSLCSELARQAQRAYFFECPAEGASGDRFLREAGGGYWDSARHGMLSAENLWLDLKRMEMAYHTKKGHDFELVKNISLRQVDPSALMQFRETGHTRLSLPELLFDMDFPGHYCRRIASVSLVIPCVVGPYTSLNCTLRLCQHRYRISSGGGKPYAENEAGDLRFRTDNIPINAIAVGSPTPSSAVSSFSLDFSRGRYSPFEGAGAISTWQIDLPSTLRQFNYRTISDVVLQLQYTALDGGAGFARAAGESVQSEIKEHQRPSPPARALLSVLVNAPSDYATSWHAFRSALQNGRAATLHMPGMRAAMLPFWTQRLKVAVRSISVIVVPPPADDAPVRIKIAEYPTLEWEESRGFGDESAIDDCKILTASKVDKDMSQDWTLSL</sequence>
<protein>
    <recommendedName>
        <fullName evidence="7">Toxin subunit</fullName>
    </recommendedName>
</protein>
<evidence type="ECO:0000256" key="1">
    <source>
        <dbReference type="SAM" id="MobiDB-lite"/>
    </source>
</evidence>
<evidence type="ECO:0008006" key="7">
    <source>
        <dbReference type="Google" id="ProtNLM"/>
    </source>
</evidence>